<accession>A0A0C3AWZ7</accession>
<protein>
    <recommendedName>
        <fullName evidence="3">F-box domain-containing protein</fullName>
    </recommendedName>
</protein>
<keyword evidence="2" id="KW-1185">Reference proteome</keyword>
<evidence type="ECO:0008006" key="3">
    <source>
        <dbReference type="Google" id="ProtNLM"/>
    </source>
</evidence>
<name>A0A0C3AWZ7_PILCF</name>
<evidence type="ECO:0000313" key="2">
    <source>
        <dbReference type="Proteomes" id="UP000054166"/>
    </source>
</evidence>
<organism evidence="1 2">
    <name type="scientific">Piloderma croceum (strain F 1598)</name>
    <dbReference type="NCBI Taxonomy" id="765440"/>
    <lineage>
        <taxon>Eukaryota</taxon>
        <taxon>Fungi</taxon>
        <taxon>Dikarya</taxon>
        <taxon>Basidiomycota</taxon>
        <taxon>Agaricomycotina</taxon>
        <taxon>Agaricomycetes</taxon>
        <taxon>Agaricomycetidae</taxon>
        <taxon>Atheliales</taxon>
        <taxon>Atheliaceae</taxon>
        <taxon>Piloderma</taxon>
    </lineage>
</organism>
<dbReference type="InterPro" id="IPR032675">
    <property type="entry name" value="LRR_dom_sf"/>
</dbReference>
<dbReference type="STRING" id="765440.A0A0C3AWZ7"/>
<evidence type="ECO:0000313" key="1">
    <source>
        <dbReference type="EMBL" id="KIM78528.1"/>
    </source>
</evidence>
<dbReference type="InParanoid" id="A0A0C3AWZ7"/>
<reference evidence="2" key="2">
    <citation type="submission" date="2015-01" db="EMBL/GenBank/DDBJ databases">
        <title>Evolutionary Origins and Diversification of the Mycorrhizal Mutualists.</title>
        <authorList>
            <consortium name="DOE Joint Genome Institute"/>
            <consortium name="Mycorrhizal Genomics Consortium"/>
            <person name="Kohler A."/>
            <person name="Kuo A."/>
            <person name="Nagy L.G."/>
            <person name="Floudas D."/>
            <person name="Copeland A."/>
            <person name="Barry K.W."/>
            <person name="Cichocki N."/>
            <person name="Veneault-Fourrey C."/>
            <person name="LaButti K."/>
            <person name="Lindquist E.A."/>
            <person name="Lipzen A."/>
            <person name="Lundell T."/>
            <person name="Morin E."/>
            <person name="Murat C."/>
            <person name="Riley R."/>
            <person name="Ohm R."/>
            <person name="Sun H."/>
            <person name="Tunlid A."/>
            <person name="Henrissat B."/>
            <person name="Grigoriev I.V."/>
            <person name="Hibbett D.S."/>
            <person name="Martin F."/>
        </authorList>
    </citation>
    <scope>NUCLEOTIDE SEQUENCE [LARGE SCALE GENOMIC DNA]</scope>
    <source>
        <strain evidence="2">F 1598</strain>
    </source>
</reference>
<dbReference type="HOGENOM" id="CLU_020999_3_3_1"/>
<proteinExistence type="predicted"/>
<sequence length="481" mass="54230">MSSQPTEIPETEETLPILESQQADLEQHEAQLVLQLGEIRAKLASVRAKVADSRNVNRNASIYSLPAETLADIFEAGRQLPLNDRDIPFPVLVSHVSRRFRSIAINESTLWTDIYTSPSLSSMDWLDIRLKRSEACLLDLRIKFLHDDEDDEDDDFDVRSLLDRILPHHKRLRRLSIRSPESARMYSLLSAFSDINAPSLESIQIYLVYHFDEDYRPMRVFSGGAPLLTSIRLHRWSLGALQAPLDAVTTFRLDMPCRPVPFNDFCEAIHGMPHLENLILSADAVAYDGQPSIEIMSLISLDVAFQSSPPSGLEPSALVTPALESLTLRHANKDRLSAFVHLLRGSSSLLRYPALHTLEVDSWATNPMRNEDVVGLMTGLPNIRHIAFKSAPSGIFYRLCTDTSADPLWPRLETITLDEIGDDAASLLCLMVSHRASLGAPKLQLKSSMDDVPEDTMEWLRERVDIIEKLDDPDDSDRSWW</sequence>
<dbReference type="Gene3D" id="1.20.1280.50">
    <property type="match status" value="1"/>
</dbReference>
<dbReference type="Gene3D" id="3.80.10.10">
    <property type="entry name" value="Ribonuclease Inhibitor"/>
    <property type="match status" value="1"/>
</dbReference>
<dbReference type="EMBL" id="KN833016">
    <property type="protein sequence ID" value="KIM78528.1"/>
    <property type="molecule type" value="Genomic_DNA"/>
</dbReference>
<dbReference type="OrthoDB" id="3341212at2759"/>
<gene>
    <name evidence="1" type="ORF">PILCRDRAFT_90650</name>
</gene>
<reference evidence="1 2" key="1">
    <citation type="submission" date="2014-04" db="EMBL/GenBank/DDBJ databases">
        <authorList>
            <consortium name="DOE Joint Genome Institute"/>
            <person name="Kuo A."/>
            <person name="Tarkka M."/>
            <person name="Buscot F."/>
            <person name="Kohler A."/>
            <person name="Nagy L.G."/>
            <person name="Floudas D."/>
            <person name="Copeland A."/>
            <person name="Barry K.W."/>
            <person name="Cichocki N."/>
            <person name="Veneault-Fourrey C."/>
            <person name="LaButti K."/>
            <person name="Lindquist E.A."/>
            <person name="Lipzen A."/>
            <person name="Lundell T."/>
            <person name="Morin E."/>
            <person name="Murat C."/>
            <person name="Sun H."/>
            <person name="Tunlid A."/>
            <person name="Henrissat B."/>
            <person name="Grigoriev I.V."/>
            <person name="Hibbett D.S."/>
            <person name="Martin F."/>
            <person name="Nordberg H.P."/>
            <person name="Cantor M.N."/>
            <person name="Hua S.X."/>
        </authorList>
    </citation>
    <scope>NUCLEOTIDE SEQUENCE [LARGE SCALE GENOMIC DNA]</scope>
    <source>
        <strain evidence="1 2">F 1598</strain>
    </source>
</reference>
<dbReference type="AlphaFoldDB" id="A0A0C3AWZ7"/>
<dbReference type="Proteomes" id="UP000054166">
    <property type="component" value="Unassembled WGS sequence"/>
</dbReference>